<dbReference type="SUPFAM" id="SSF46689">
    <property type="entry name" value="Homeodomain-like"/>
    <property type="match status" value="1"/>
</dbReference>
<feature type="domain" description="HTH araC/xylS-type" evidence="4">
    <location>
        <begin position="232"/>
        <end position="330"/>
    </location>
</feature>
<dbReference type="PRINTS" id="PR00032">
    <property type="entry name" value="HTHARAC"/>
</dbReference>
<dbReference type="GeneID" id="88767867"/>
<keyword evidence="1" id="KW-0805">Transcription regulation</keyword>
<dbReference type="GO" id="GO:0005829">
    <property type="term" value="C:cytosol"/>
    <property type="evidence" value="ECO:0007669"/>
    <property type="project" value="TreeGrafter"/>
</dbReference>
<evidence type="ECO:0000256" key="1">
    <source>
        <dbReference type="ARBA" id="ARBA00023015"/>
    </source>
</evidence>
<dbReference type="RefSeq" id="WP_007312330.1">
    <property type="nucleotide sequence ID" value="NZ_AESD01000669.1"/>
</dbReference>
<keyword evidence="2" id="KW-0238">DNA-binding</keyword>
<dbReference type="PROSITE" id="PS01124">
    <property type="entry name" value="HTH_ARAC_FAMILY_2"/>
    <property type="match status" value="1"/>
</dbReference>
<evidence type="ECO:0000256" key="2">
    <source>
        <dbReference type="ARBA" id="ARBA00023125"/>
    </source>
</evidence>
<dbReference type="Proteomes" id="UP000003477">
    <property type="component" value="Unassembled WGS sequence"/>
</dbReference>
<name>G5JAH7_CROWT</name>
<evidence type="ECO:0000313" key="5">
    <source>
        <dbReference type="EMBL" id="EHJ10806.1"/>
    </source>
</evidence>
<evidence type="ECO:0000259" key="4">
    <source>
        <dbReference type="PROSITE" id="PS01124"/>
    </source>
</evidence>
<dbReference type="GO" id="GO:0000976">
    <property type="term" value="F:transcription cis-regulatory region binding"/>
    <property type="evidence" value="ECO:0007669"/>
    <property type="project" value="TreeGrafter"/>
</dbReference>
<dbReference type="Pfam" id="PF12625">
    <property type="entry name" value="Arabinose_bd"/>
    <property type="match status" value="1"/>
</dbReference>
<gene>
    <name evidence="5" type="ORF">CWATWH0003_4440</name>
</gene>
<evidence type="ECO:0000313" key="6">
    <source>
        <dbReference type="Proteomes" id="UP000003477"/>
    </source>
</evidence>
<dbReference type="Gene3D" id="1.10.10.60">
    <property type="entry name" value="Homeodomain-like"/>
    <property type="match status" value="1"/>
</dbReference>
<dbReference type="PATRIC" id="fig|423471.3.peg.4154"/>
<dbReference type="GO" id="GO:0003700">
    <property type="term" value="F:DNA-binding transcription factor activity"/>
    <property type="evidence" value="ECO:0007669"/>
    <property type="project" value="InterPro"/>
</dbReference>
<dbReference type="PANTHER" id="PTHR47894">
    <property type="entry name" value="HTH-TYPE TRANSCRIPTIONAL REGULATOR GADX"/>
    <property type="match status" value="1"/>
</dbReference>
<dbReference type="InterPro" id="IPR032687">
    <property type="entry name" value="AraC-type_N"/>
</dbReference>
<proteinExistence type="predicted"/>
<dbReference type="AlphaFoldDB" id="G5JAH7"/>
<reference evidence="5 6" key="1">
    <citation type="journal article" date="2011" name="Front. Microbiol.">
        <title>Two Strains of Crocosphaera watsonii with Highly Conserved Genomes are Distinguished by Strain-Specific Features.</title>
        <authorList>
            <person name="Bench S.R."/>
            <person name="Ilikchyan I.N."/>
            <person name="Tripp H.J."/>
            <person name="Zehr J.P."/>
        </authorList>
    </citation>
    <scope>NUCLEOTIDE SEQUENCE [LARGE SCALE GENOMIC DNA]</scope>
    <source>
        <strain evidence="5 6">WH 0003</strain>
    </source>
</reference>
<sequence length="330" mass="37384">MKTAVKAIPLIRASQLEPYLTFMDKIGANSNKFLEQSKIRVDVLNTPEKLLPEYQVWDFIERAGKGNGSAIEFGLHTGNEGNFDFVLGLMYPSLTAYDALNRLCLFTRLHSSQASLWLSEKGSEIWFCRQGIPEIAVGQKAVEAYTLMLMINLVRYTTGLKHWQPSKICLQMKQNSSIKQFKPLQNTEIKYKQKLTAIAIDSTLLSLTQTSTDSPDLSSLINLSTPARDFVGSLRQVIQSLSSNNYPNLKEVADITGMSSRTLQRRLKEAEISYTEIINQIQFERAKTLLKESNLTLREISEALGYSTQGHFSRAFKRWTGITPQLFRQL</sequence>
<evidence type="ECO:0000256" key="3">
    <source>
        <dbReference type="ARBA" id="ARBA00023163"/>
    </source>
</evidence>
<dbReference type="InterPro" id="IPR020449">
    <property type="entry name" value="Tscrpt_reg_AraC-type_HTH"/>
</dbReference>
<comment type="caution">
    <text evidence="5">The sequence shown here is derived from an EMBL/GenBank/DDBJ whole genome shotgun (WGS) entry which is preliminary data.</text>
</comment>
<accession>G5JAH7</accession>
<dbReference type="Pfam" id="PF12833">
    <property type="entry name" value="HTH_18"/>
    <property type="match status" value="1"/>
</dbReference>
<keyword evidence="3" id="KW-0804">Transcription</keyword>
<dbReference type="EMBL" id="AESD01000669">
    <property type="protein sequence ID" value="EHJ10806.1"/>
    <property type="molecule type" value="Genomic_DNA"/>
</dbReference>
<dbReference type="InterPro" id="IPR009057">
    <property type="entry name" value="Homeodomain-like_sf"/>
</dbReference>
<dbReference type="PANTHER" id="PTHR47894:SF4">
    <property type="entry name" value="HTH-TYPE TRANSCRIPTIONAL REGULATOR GADX"/>
    <property type="match status" value="1"/>
</dbReference>
<dbReference type="InterPro" id="IPR018060">
    <property type="entry name" value="HTH_AraC"/>
</dbReference>
<organism evidence="5 6">
    <name type="scientific">Crocosphaera watsonii WH 0003</name>
    <dbReference type="NCBI Taxonomy" id="423471"/>
    <lineage>
        <taxon>Bacteria</taxon>
        <taxon>Bacillati</taxon>
        <taxon>Cyanobacteriota</taxon>
        <taxon>Cyanophyceae</taxon>
        <taxon>Oscillatoriophycideae</taxon>
        <taxon>Chroococcales</taxon>
        <taxon>Aphanothecaceae</taxon>
        <taxon>Crocosphaera</taxon>
    </lineage>
</organism>
<protein>
    <submittedName>
        <fullName evidence="5">Transcriptional regulator, AraC family</fullName>
    </submittedName>
</protein>
<dbReference type="SMART" id="SM00342">
    <property type="entry name" value="HTH_ARAC"/>
    <property type="match status" value="1"/>
</dbReference>